<dbReference type="PROSITE" id="PS00028">
    <property type="entry name" value="ZINC_FINGER_C2H2_1"/>
    <property type="match status" value="2"/>
</dbReference>
<organism evidence="9 10">
    <name type="scientific">Pristionchus entomophagus</name>
    <dbReference type="NCBI Taxonomy" id="358040"/>
    <lineage>
        <taxon>Eukaryota</taxon>
        <taxon>Metazoa</taxon>
        <taxon>Ecdysozoa</taxon>
        <taxon>Nematoda</taxon>
        <taxon>Chromadorea</taxon>
        <taxon>Rhabditida</taxon>
        <taxon>Rhabditina</taxon>
        <taxon>Diplogasteromorpha</taxon>
        <taxon>Diplogasteroidea</taxon>
        <taxon>Neodiplogasteridae</taxon>
        <taxon>Pristionchus</taxon>
    </lineage>
</organism>
<evidence type="ECO:0000256" key="2">
    <source>
        <dbReference type="ARBA" id="ARBA00022723"/>
    </source>
</evidence>
<dbReference type="PANTHER" id="PTHR24394:SF29">
    <property type="entry name" value="MYONEURIN"/>
    <property type="match status" value="1"/>
</dbReference>
<keyword evidence="2" id="KW-0479">Metal-binding</keyword>
<evidence type="ECO:0000313" key="10">
    <source>
        <dbReference type="Proteomes" id="UP001432027"/>
    </source>
</evidence>
<dbReference type="PROSITE" id="PS50157">
    <property type="entry name" value="ZINC_FINGER_C2H2_2"/>
    <property type="match status" value="3"/>
</dbReference>
<dbReference type="InterPro" id="IPR013087">
    <property type="entry name" value="Znf_C2H2_type"/>
</dbReference>
<evidence type="ECO:0000259" key="8">
    <source>
        <dbReference type="PROSITE" id="PS50157"/>
    </source>
</evidence>
<dbReference type="Pfam" id="PF00096">
    <property type="entry name" value="zf-C2H2"/>
    <property type="match status" value="3"/>
</dbReference>
<comment type="caution">
    <text evidence="9">The sequence shown here is derived from an EMBL/GenBank/DDBJ whole genome shotgun (WGS) entry which is preliminary data.</text>
</comment>
<dbReference type="GO" id="GO:0008270">
    <property type="term" value="F:zinc ion binding"/>
    <property type="evidence" value="ECO:0007669"/>
    <property type="project" value="UniProtKB-KW"/>
</dbReference>
<dbReference type="SMART" id="SM00355">
    <property type="entry name" value="ZnF_C2H2"/>
    <property type="match status" value="3"/>
</dbReference>
<accession>A0AAV5UCI5</accession>
<dbReference type="GO" id="GO:0000981">
    <property type="term" value="F:DNA-binding transcription factor activity, RNA polymerase II-specific"/>
    <property type="evidence" value="ECO:0007669"/>
    <property type="project" value="TreeGrafter"/>
</dbReference>
<dbReference type="GO" id="GO:0005634">
    <property type="term" value="C:nucleus"/>
    <property type="evidence" value="ECO:0007669"/>
    <property type="project" value="UniProtKB-SubCell"/>
</dbReference>
<dbReference type="PANTHER" id="PTHR24394">
    <property type="entry name" value="ZINC FINGER PROTEIN"/>
    <property type="match status" value="1"/>
</dbReference>
<proteinExistence type="predicted"/>
<evidence type="ECO:0000256" key="7">
    <source>
        <dbReference type="PROSITE-ProRule" id="PRU00042"/>
    </source>
</evidence>
<comment type="subcellular location">
    <subcellularLocation>
        <location evidence="1">Nucleus</location>
    </subcellularLocation>
</comment>
<sequence>KDKKPFECEICKKRFTQTSTLNEHKRTHLANDHPLKGKVECDICGKMLCDRNALATHKETHLDDNDPQQVVVKRPFKCDECGKSFRAALNLKHH</sequence>
<dbReference type="FunFam" id="3.30.160.60:FF:000290">
    <property type="entry name" value="Zinc finger protein 697 isoform X1"/>
    <property type="match status" value="1"/>
</dbReference>
<feature type="non-terminal residue" evidence="9">
    <location>
        <position position="1"/>
    </location>
</feature>
<feature type="domain" description="C2H2-type" evidence="8">
    <location>
        <begin position="39"/>
        <end position="66"/>
    </location>
</feature>
<dbReference type="AlphaFoldDB" id="A0AAV5UCI5"/>
<keyword evidence="6" id="KW-0539">Nucleus</keyword>
<dbReference type="InterPro" id="IPR036236">
    <property type="entry name" value="Znf_C2H2_sf"/>
</dbReference>
<dbReference type="FunFam" id="3.30.160.60:FF:000100">
    <property type="entry name" value="Zinc finger 45-like"/>
    <property type="match status" value="1"/>
</dbReference>
<name>A0AAV5UCI5_9BILA</name>
<dbReference type="EMBL" id="BTSX01000006">
    <property type="protein sequence ID" value="GMT04062.1"/>
    <property type="molecule type" value="Genomic_DNA"/>
</dbReference>
<keyword evidence="10" id="KW-1185">Reference proteome</keyword>
<evidence type="ECO:0000313" key="9">
    <source>
        <dbReference type="EMBL" id="GMT04062.1"/>
    </source>
</evidence>
<evidence type="ECO:0000256" key="1">
    <source>
        <dbReference type="ARBA" id="ARBA00004123"/>
    </source>
</evidence>
<keyword evidence="5" id="KW-0862">Zinc</keyword>
<evidence type="ECO:0000256" key="6">
    <source>
        <dbReference type="ARBA" id="ARBA00023242"/>
    </source>
</evidence>
<dbReference type="Proteomes" id="UP001432027">
    <property type="component" value="Unassembled WGS sequence"/>
</dbReference>
<evidence type="ECO:0000256" key="3">
    <source>
        <dbReference type="ARBA" id="ARBA00022737"/>
    </source>
</evidence>
<reference evidence="9" key="1">
    <citation type="submission" date="2023-10" db="EMBL/GenBank/DDBJ databases">
        <title>Genome assembly of Pristionchus species.</title>
        <authorList>
            <person name="Yoshida K."/>
            <person name="Sommer R.J."/>
        </authorList>
    </citation>
    <scope>NUCLEOTIDE SEQUENCE</scope>
    <source>
        <strain evidence="9">RS0144</strain>
    </source>
</reference>
<protein>
    <recommendedName>
        <fullName evidence="8">C2H2-type domain-containing protein</fullName>
    </recommendedName>
</protein>
<evidence type="ECO:0000256" key="4">
    <source>
        <dbReference type="ARBA" id="ARBA00022771"/>
    </source>
</evidence>
<dbReference type="Gene3D" id="3.30.160.60">
    <property type="entry name" value="Classic Zinc Finger"/>
    <property type="match status" value="2"/>
</dbReference>
<dbReference type="SUPFAM" id="SSF57667">
    <property type="entry name" value="beta-beta-alpha zinc fingers"/>
    <property type="match status" value="2"/>
</dbReference>
<feature type="domain" description="C2H2-type" evidence="8">
    <location>
        <begin position="6"/>
        <end position="33"/>
    </location>
</feature>
<gene>
    <name evidence="9" type="ORF">PENTCL1PPCAC_26236</name>
</gene>
<feature type="domain" description="C2H2-type" evidence="8">
    <location>
        <begin position="76"/>
        <end position="94"/>
    </location>
</feature>
<keyword evidence="4 7" id="KW-0863">Zinc-finger</keyword>
<keyword evidence="3" id="KW-0677">Repeat</keyword>
<evidence type="ECO:0000256" key="5">
    <source>
        <dbReference type="ARBA" id="ARBA00022833"/>
    </source>
</evidence>
<feature type="non-terminal residue" evidence="9">
    <location>
        <position position="94"/>
    </location>
</feature>